<dbReference type="EMBL" id="SODP01000001">
    <property type="protein sequence ID" value="TDW76783.1"/>
    <property type="molecule type" value="Genomic_DNA"/>
</dbReference>
<dbReference type="Gene3D" id="3.30.530.20">
    <property type="match status" value="1"/>
</dbReference>
<proteinExistence type="inferred from homology"/>
<comment type="caution">
    <text evidence="3">The sequence shown here is derived from an EMBL/GenBank/DDBJ whole genome shotgun (WGS) entry which is preliminary data.</text>
</comment>
<dbReference type="InterPro" id="IPR013538">
    <property type="entry name" value="ASHA1/2-like_C"/>
</dbReference>
<organism evidence="3 4">
    <name type="scientific">Kribbella pratensis</name>
    <dbReference type="NCBI Taxonomy" id="2512112"/>
    <lineage>
        <taxon>Bacteria</taxon>
        <taxon>Bacillati</taxon>
        <taxon>Actinomycetota</taxon>
        <taxon>Actinomycetes</taxon>
        <taxon>Propionibacteriales</taxon>
        <taxon>Kribbellaceae</taxon>
        <taxon>Kribbella</taxon>
    </lineage>
</organism>
<dbReference type="InterPro" id="IPR023393">
    <property type="entry name" value="START-like_dom_sf"/>
</dbReference>
<keyword evidence="4" id="KW-1185">Reference proteome</keyword>
<protein>
    <submittedName>
        <fullName evidence="3">Uncharacterized protein YndB with AHSA1/START domain</fullName>
    </submittedName>
</protein>
<feature type="domain" description="Activator of Hsp90 ATPase homologue 1/2-like C-terminal" evidence="2">
    <location>
        <begin position="26"/>
        <end position="154"/>
    </location>
</feature>
<accession>A0A4R8CL99</accession>
<evidence type="ECO:0000313" key="4">
    <source>
        <dbReference type="Proteomes" id="UP000295146"/>
    </source>
</evidence>
<dbReference type="Pfam" id="PF08327">
    <property type="entry name" value="AHSA1"/>
    <property type="match status" value="1"/>
</dbReference>
<evidence type="ECO:0000313" key="3">
    <source>
        <dbReference type="EMBL" id="TDW76783.1"/>
    </source>
</evidence>
<dbReference type="AlphaFoldDB" id="A0A4R8CL99"/>
<gene>
    <name evidence="3" type="ORF">EV653_1943</name>
</gene>
<evidence type="ECO:0000256" key="1">
    <source>
        <dbReference type="ARBA" id="ARBA00006817"/>
    </source>
</evidence>
<evidence type="ECO:0000259" key="2">
    <source>
        <dbReference type="Pfam" id="PF08327"/>
    </source>
</evidence>
<reference evidence="3 4" key="1">
    <citation type="submission" date="2019-03" db="EMBL/GenBank/DDBJ databases">
        <title>Genomic Encyclopedia of Type Strains, Phase III (KMG-III): the genomes of soil and plant-associated and newly described type strains.</title>
        <authorList>
            <person name="Whitman W."/>
        </authorList>
    </citation>
    <scope>NUCLEOTIDE SEQUENCE [LARGE SCALE GENOMIC DNA]</scope>
    <source>
        <strain evidence="3 4">VKM Ac-2573</strain>
    </source>
</reference>
<name>A0A4R8CL99_9ACTN</name>
<comment type="similarity">
    <text evidence="1">Belongs to the AHA1 family.</text>
</comment>
<dbReference type="Proteomes" id="UP000295146">
    <property type="component" value="Unassembled WGS sequence"/>
</dbReference>
<dbReference type="SUPFAM" id="SSF55961">
    <property type="entry name" value="Bet v1-like"/>
    <property type="match status" value="1"/>
</dbReference>
<sequence length="163" mass="18248">MTSDRHGSAVITFPNELEVVITRQFDAPIALVFDVLTKPEHVSKWGATPPDRMTECTIDLRVGGNYRSSFVTGDGDVFSFSGTYLEVEPPTRTVQTWLFNCWPDVEAVETVVLQESNGVTTLTRSLAFRDKAGRDHMTRFDGQQDSLDEMEDILRSVLDSSRA</sequence>
<dbReference type="RefSeq" id="WP_166679325.1">
    <property type="nucleotide sequence ID" value="NZ_SODP01000001.1"/>
</dbReference>